<dbReference type="Proteomes" id="UP000887581">
    <property type="component" value="Unplaced"/>
</dbReference>
<name>A0A915PZL7_9BILA</name>
<feature type="region of interest" description="Disordered" evidence="1">
    <location>
        <begin position="1"/>
        <end position="20"/>
    </location>
</feature>
<keyword evidence="2" id="KW-1185">Reference proteome</keyword>
<reference evidence="3" key="1">
    <citation type="submission" date="2022-11" db="UniProtKB">
        <authorList>
            <consortium name="WormBaseParasite"/>
        </authorList>
    </citation>
    <scope>IDENTIFICATION</scope>
</reference>
<proteinExistence type="predicted"/>
<dbReference type="WBParaSite" id="sdigi.contig64.g3378.t1">
    <property type="protein sequence ID" value="sdigi.contig64.g3378.t1"/>
    <property type="gene ID" value="sdigi.contig64.g3378"/>
</dbReference>
<accession>A0A915PZL7</accession>
<evidence type="ECO:0000313" key="3">
    <source>
        <dbReference type="WBParaSite" id="sdigi.contig64.g3378.t1"/>
    </source>
</evidence>
<protein>
    <submittedName>
        <fullName evidence="3">Uncharacterized protein</fullName>
    </submittedName>
</protein>
<dbReference type="AlphaFoldDB" id="A0A915PZL7"/>
<sequence>MNLSNVNVSSSSKRRSLSLSRYQHHVQRRITITSYDGDALQRPDKLTSQIYRNRSRFHEVEQDIKPRNLAEEKITFRKRNTTKTAVRVDEYQKSGTNYKRDTALHHHDVNIESDQRNVPKELLSIWKTSSSRESADTLVATRKRVNPRQEIKIDEVYPELPAYSDCVQPVHDQVVTPITIQNTTNELIEHKLLLSTPPSRRRNLWKTATHLRRRSTSDAYPEYTWSYFNPGFRFVEDEATASNGDCHTAFRTDENCIFSSYIFSKKLPPMESSRRIR</sequence>
<evidence type="ECO:0000256" key="1">
    <source>
        <dbReference type="SAM" id="MobiDB-lite"/>
    </source>
</evidence>
<organism evidence="2 3">
    <name type="scientific">Setaria digitata</name>
    <dbReference type="NCBI Taxonomy" id="48799"/>
    <lineage>
        <taxon>Eukaryota</taxon>
        <taxon>Metazoa</taxon>
        <taxon>Ecdysozoa</taxon>
        <taxon>Nematoda</taxon>
        <taxon>Chromadorea</taxon>
        <taxon>Rhabditida</taxon>
        <taxon>Spirurina</taxon>
        <taxon>Spiruromorpha</taxon>
        <taxon>Filarioidea</taxon>
        <taxon>Setariidae</taxon>
        <taxon>Setaria</taxon>
    </lineage>
</organism>
<feature type="compositionally biased region" description="Low complexity" evidence="1">
    <location>
        <begin position="1"/>
        <end position="11"/>
    </location>
</feature>
<evidence type="ECO:0000313" key="2">
    <source>
        <dbReference type="Proteomes" id="UP000887581"/>
    </source>
</evidence>